<dbReference type="EMBL" id="JAOWLA010000037">
    <property type="protein sequence ID" value="MCV2866934.1"/>
    <property type="molecule type" value="Genomic_DNA"/>
</dbReference>
<comment type="similarity">
    <text evidence="3 15">Belongs to the CDP-alcohol phosphatidyltransferase class-I family.</text>
</comment>
<keyword evidence="18" id="KW-1185">Reference proteome</keyword>
<keyword evidence="8 16" id="KW-0812">Transmembrane</keyword>
<evidence type="ECO:0000256" key="1">
    <source>
        <dbReference type="ARBA" id="ARBA00000287"/>
    </source>
</evidence>
<evidence type="ECO:0000256" key="6">
    <source>
        <dbReference type="ARBA" id="ARBA00022516"/>
    </source>
</evidence>
<feature type="transmembrane region" description="Helical" evidence="16">
    <location>
        <begin position="171"/>
        <end position="188"/>
    </location>
</feature>
<reference evidence="17 18" key="1">
    <citation type="submission" date="2022-10" db="EMBL/GenBank/DDBJ databases">
        <title>Defluviimonas sp. nov., isolated from ocean surface water.</title>
        <authorList>
            <person name="He W."/>
            <person name="Wang L."/>
            <person name="Zhang D.-F."/>
        </authorList>
    </citation>
    <scope>NUCLEOTIDE SEQUENCE [LARGE SCALE GENOMIC DNA]</scope>
    <source>
        <strain evidence="17 18">WL0075</strain>
    </source>
</reference>
<evidence type="ECO:0000256" key="10">
    <source>
        <dbReference type="ARBA" id="ARBA00023098"/>
    </source>
</evidence>
<dbReference type="EC" id="2.7.8.8" evidence="4"/>
<evidence type="ECO:0000313" key="17">
    <source>
        <dbReference type="EMBL" id="MCV2866934.1"/>
    </source>
</evidence>
<evidence type="ECO:0000256" key="2">
    <source>
        <dbReference type="ARBA" id="ARBA00004127"/>
    </source>
</evidence>
<feature type="transmembrane region" description="Helical" evidence="16">
    <location>
        <begin position="137"/>
        <end position="159"/>
    </location>
</feature>
<evidence type="ECO:0000256" key="5">
    <source>
        <dbReference type="ARBA" id="ARBA00017171"/>
    </source>
</evidence>
<dbReference type="GO" id="GO:0003882">
    <property type="term" value="F:CDP-diacylglycerol-serine O-phosphatidyltransferase activity"/>
    <property type="evidence" value="ECO:0007669"/>
    <property type="project" value="UniProtKB-EC"/>
</dbReference>
<evidence type="ECO:0000256" key="16">
    <source>
        <dbReference type="SAM" id="Phobius"/>
    </source>
</evidence>
<feature type="transmembrane region" description="Helical" evidence="16">
    <location>
        <begin position="12"/>
        <end position="34"/>
    </location>
</feature>
<dbReference type="Proteomes" id="UP001652503">
    <property type="component" value="Unassembled WGS sequence"/>
</dbReference>
<feature type="transmembrane region" description="Helical" evidence="16">
    <location>
        <begin position="103"/>
        <end position="125"/>
    </location>
</feature>
<keyword evidence="7 15" id="KW-0808">Transferase</keyword>
<dbReference type="InterPro" id="IPR043130">
    <property type="entry name" value="CDP-OH_PTrfase_TM_dom"/>
</dbReference>
<keyword evidence="13" id="KW-1208">Phospholipid metabolism</keyword>
<dbReference type="Gene3D" id="1.20.120.1760">
    <property type="match status" value="1"/>
</dbReference>
<comment type="subcellular location">
    <subcellularLocation>
        <location evidence="2">Endomembrane system</location>
        <topology evidence="2">Multi-pass membrane protein</topology>
    </subcellularLocation>
</comment>
<evidence type="ECO:0000256" key="7">
    <source>
        <dbReference type="ARBA" id="ARBA00022679"/>
    </source>
</evidence>
<evidence type="ECO:0000256" key="8">
    <source>
        <dbReference type="ARBA" id="ARBA00022692"/>
    </source>
</evidence>
<dbReference type="InterPro" id="IPR004533">
    <property type="entry name" value="CDP-diaglyc--ser_O-PTrfase"/>
</dbReference>
<evidence type="ECO:0000256" key="15">
    <source>
        <dbReference type="RuleBase" id="RU003750"/>
    </source>
</evidence>
<evidence type="ECO:0000256" key="13">
    <source>
        <dbReference type="ARBA" id="ARBA00023264"/>
    </source>
</evidence>
<dbReference type="NCBIfam" id="TIGR00473">
    <property type="entry name" value="pssA"/>
    <property type="match status" value="1"/>
</dbReference>
<evidence type="ECO:0000313" key="18">
    <source>
        <dbReference type="Proteomes" id="UP001652503"/>
    </source>
</evidence>
<name>A0ABT2Z722_9RHOB</name>
<dbReference type="PANTHER" id="PTHR14269:SF61">
    <property type="entry name" value="CDP-DIACYLGLYCEROL--SERINE O-PHOSPHATIDYLTRANSFERASE"/>
    <property type="match status" value="1"/>
</dbReference>
<dbReference type="PANTHER" id="PTHR14269">
    <property type="entry name" value="CDP-DIACYLGLYCEROL--GLYCEROL-3-PHOSPHATE 3-PHOSPHATIDYLTRANSFERASE-RELATED"/>
    <property type="match status" value="1"/>
</dbReference>
<dbReference type="InterPro" id="IPR000462">
    <property type="entry name" value="CDP-OH_P_trans"/>
</dbReference>
<keyword evidence="6" id="KW-0444">Lipid biosynthesis</keyword>
<keyword evidence="12" id="KW-0594">Phospholipid biosynthesis</keyword>
<proteinExistence type="inferred from homology"/>
<accession>A0ABT2Z722</accession>
<dbReference type="InterPro" id="IPR050324">
    <property type="entry name" value="CDP-alcohol_PTase-I"/>
</dbReference>
<dbReference type="Pfam" id="PF01066">
    <property type="entry name" value="CDP-OH_P_transf"/>
    <property type="match status" value="1"/>
</dbReference>
<evidence type="ECO:0000256" key="12">
    <source>
        <dbReference type="ARBA" id="ARBA00023209"/>
    </source>
</evidence>
<keyword evidence="9 16" id="KW-1133">Transmembrane helix</keyword>
<evidence type="ECO:0000256" key="11">
    <source>
        <dbReference type="ARBA" id="ARBA00023136"/>
    </source>
</evidence>
<organism evidence="17 18">
    <name type="scientific">Albidovulum sediminicola</name>
    <dbReference type="NCBI Taxonomy" id="2984331"/>
    <lineage>
        <taxon>Bacteria</taxon>
        <taxon>Pseudomonadati</taxon>
        <taxon>Pseudomonadota</taxon>
        <taxon>Alphaproteobacteria</taxon>
        <taxon>Rhodobacterales</taxon>
        <taxon>Paracoccaceae</taxon>
        <taxon>Albidovulum</taxon>
    </lineage>
</organism>
<feature type="transmembrane region" description="Helical" evidence="16">
    <location>
        <begin position="224"/>
        <end position="241"/>
    </location>
</feature>
<evidence type="ECO:0000256" key="9">
    <source>
        <dbReference type="ARBA" id="ARBA00022989"/>
    </source>
</evidence>
<feature type="transmembrane region" description="Helical" evidence="16">
    <location>
        <begin position="200"/>
        <end position="218"/>
    </location>
</feature>
<dbReference type="RefSeq" id="WP_263723482.1">
    <property type="nucleotide sequence ID" value="NZ_JAOWLA010000037.1"/>
</dbReference>
<evidence type="ECO:0000256" key="14">
    <source>
        <dbReference type="ARBA" id="ARBA00032361"/>
    </source>
</evidence>
<keyword evidence="11 16" id="KW-0472">Membrane</keyword>
<dbReference type="PROSITE" id="PS00379">
    <property type="entry name" value="CDP_ALCOHOL_P_TRANSF"/>
    <property type="match status" value="1"/>
</dbReference>
<comment type="caution">
    <text evidence="17">The sequence shown here is derived from an EMBL/GenBank/DDBJ whole genome shotgun (WGS) entry which is preliminary data.</text>
</comment>
<comment type="catalytic activity">
    <reaction evidence="1">
        <text>a CDP-1,2-diacyl-sn-glycerol + L-serine = a 1,2-diacyl-sn-glycero-3-phospho-L-serine + CMP + H(+)</text>
        <dbReference type="Rhea" id="RHEA:16913"/>
        <dbReference type="ChEBI" id="CHEBI:15378"/>
        <dbReference type="ChEBI" id="CHEBI:33384"/>
        <dbReference type="ChEBI" id="CHEBI:57262"/>
        <dbReference type="ChEBI" id="CHEBI:58332"/>
        <dbReference type="ChEBI" id="CHEBI:60377"/>
        <dbReference type="EC" id="2.7.8.8"/>
    </reaction>
</comment>
<evidence type="ECO:0000256" key="3">
    <source>
        <dbReference type="ARBA" id="ARBA00010441"/>
    </source>
</evidence>
<gene>
    <name evidence="17" type="primary">pssA</name>
    <name evidence="17" type="ORF">OE647_19725</name>
</gene>
<protein>
    <recommendedName>
        <fullName evidence="5">CDP-diacylglycerol--serine O-phosphatidyltransferase</fullName>
        <ecNumber evidence="4">2.7.8.8</ecNumber>
    </recommendedName>
    <alternativeName>
        <fullName evidence="14">Phosphatidylserine synthase</fullName>
    </alternativeName>
</protein>
<sequence>MARAPRSQKSELHLFQLAPNLLTLAAICAGLTAIRFAFQGQIEFAVALIVLAGVLDGLDGRLARALKSESELGAELDSLADFLNFGVAPALTLYAWTLGEPRGAGWIAVLIYAICCVMRLARFNVGIKSAEGGDKRFFTGVPAPAGALLVLFPVFAAKAVEDWPVIPREAISFYMIVVGGLMISRLPTMSLKAVKINTEHARYVLVAVVAALAALVTYPWVTLFVADVAYMLGLIVAFFQWRRNRRAPKP</sequence>
<dbReference type="InterPro" id="IPR048254">
    <property type="entry name" value="CDP_ALCOHOL_P_TRANSF_CS"/>
</dbReference>
<keyword evidence="10" id="KW-0443">Lipid metabolism</keyword>
<evidence type="ECO:0000256" key="4">
    <source>
        <dbReference type="ARBA" id="ARBA00013174"/>
    </source>
</evidence>